<dbReference type="AlphaFoldDB" id="V4P6R9"/>
<evidence type="ECO:0000313" key="1">
    <source>
        <dbReference type="EMBL" id="ESQ83776.1"/>
    </source>
</evidence>
<sequence length="66" mass="7250">MTAQLLKALLLRGVLSNDDVKQAWVDLVEDAGYQSPVVASESLINARMQIERLLDEVQASPQRKAG</sequence>
<organism evidence="1 2">
    <name type="scientific">Asticcacaulis benevestitus DSM 16100 = ATCC BAA-896</name>
    <dbReference type="NCBI Taxonomy" id="1121022"/>
    <lineage>
        <taxon>Bacteria</taxon>
        <taxon>Pseudomonadati</taxon>
        <taxon>Pseudomonadota</taxon>
        <taxon>Alphaproteobacteria</taxon>
        <taxon>Caulobacterales</taxon>
        <taxon>Caulobacteraceae</taxon>
        <taxon>Asticcacaulis</taxon>
    </lineage>
</organism>
<comment type="caution">
    <text evidence="1">The sequence shown here is derived from an EMBL/GenBank/DDBJ whole genome shotgun (WGS) entry which is preliminary data.</text>
</comment>
<keyword evidence="2" id="KW-1185">Reference proteome</keyword>
<dbReference type="Proteomes" id="UP000017837">
    <property type="component" value="Unassembled WGS sequence"/>
</dbReference>
<evidence type="ECO:0000313" key="2">
    <source>
        <dbReference type="Proteomes" id="UP000017837"/>
    </source>
</evidence>
<dbReference type="PATRIC" id="fig|1121022.4.peg.4117"/>
<gene>
    <name evidence="1" type="ORF">ABENE_20095</name>
</gene>
<protein>
    <submittedName>
        <fullName evidence="1">Uncharacterized protein</fullName>
    </submittedName>
</protein>
<name>V4P6R9_9CAUL</name>
<accession>V4P6R9</accession>
<dbReference type="EMBL" id="AWGB01000068">
    <property type="protein sequence ID" value="ESQ83776.1"/>
    <property type="molecule type" value="Genomic_DNA"/>
</dbReference>
<reference evidence="1 2" key="1">
    <citation type="journal article" date="2014" name="Nature">
        <title>Sequential evolution of bacterial morphology by co-option of a developmental regulator.</title>
        <authorList>
            <person name="Jiang C."/>
            <person name="Brown P.J."/>
            <person name="Ducret A."/>
            <person name="Brun Y.V."/>
        </authorList>
    </citation>
    <scope>NUCLEOTIDE SEQUENCE [LARGE SCALE GENOMIC DNA]</scope>
    <source>
        <strain evidence="1 2">DSM 16100</strain>
    </source>
</reference>
<proteinExistence type="predicted"/>